<organism evidence="13 14">
    <name type="scientific">Alistipes hominis</name>
    <dbReference type="NCBI Taxonomy" id="2763015"/>
    <lineage>
        <taxon>Bacteria</taxon>
        <taxon>Pseudomonadati</taxon>
        <taxon>Bacteroidota</taxon>
        <taxon>Bacteroidia</taxon>
        <taxon>Bacteroidales</taxon>
        <taxon>Rikenellaceae</taxon>
        <taxon>Alistipes</taxon>
    </lineage>
</organism>
<sequence>MRVFYGFERTDAIRRPVVTIGSYDGVHRGHRTILARINALAAERGGESVVVTFHPHPRTIVGGEPVMLLSTLPEKLSLLESVGVGATVVVPFDKAFSRRSPRDFVCNDLVGKLHMDALLVGYNHHLGHNKEGDYDSLSALSAECGFALERMPCQQVGESKVSSTAIRRMILSGDVYRAADYLDAPYFICARLEGDGALSGVEPVKLLPPAGEYPVFCRPKEFSEAGFAARLAVSADRRLRLDRTDGVPASAAVAIEFR</sequence>
<evidence type="ECO:0000256" key="5">
    <source>
        <dbReference type="ARBA" id="ARBA00022643"/>
    </source>
</evidence>
<dbReference type="EMBL" id="JACOOK010000001">
    <property type="protein sequence ID" value="MBC5615661.1"/>
    <property type="molecule type" value="Genomic_DNA"/>
</dbReference>
<proteinExistence type="inferred from homology"/>
<dbReference type="EC" id="2.7.7.2" evidence="3"/>
<evidence type="ECO:0000256" key="8">
    <source>
        <dbReference type="ARBA" id="ARBA00022741"/>
    </source>
</evidence>
<keyword evidence="6" id="KW-0808">Transferase</keyword>
<dbReference type="PANTHER" id="PTHR22749:SF6">
    <property type="entry name" value="RIBOFLAVIN KINASE"/>
    <property type="match status" value="1"/>
</dbReference>
<keyword evidence="8" id="KW-0547">Nucleotide-binding</keyword>
<dbReference type="RefSeq" id="WP_055205554.1">
    <property type="nucleotide sequence ID" value="NZ_JACOOK010000001.1"/>
</dbReference>
<evidence type="ECO:0000313" key="13">
    <source>
        <dbReference type="EMBL" id="MBC5615661.1"/>
    </source>
</evidence>
<reference evidence="13 14" key="1">
    <citation type="submission" date="2020-08" db="EMBL/GenBank/DDBJ databases">
        <title>Genome public.</title>
        <authorList>
            <person name="Liu C."/>
            <person name="Sun Q."/>
        </authorList>
    </citation>
    <scope>NUCLEOTIDE SEQUENCE [LARGE SCALE GENOMIC DNA]</scope>
    <source>
        <strain evidence="13 14">New-7</strain>
    </source>
</reference>
<accession>A0ABR7CJ40</accession>
<evidence type="ECO:0000256" key="9">
    <source>
        <dbReference type="ARBA" id="ARBA00022827"/>
    </source>
</evidence>
<keyword evidence="10" id="KW-0067">ATP-binding</keyword>
<keyword evidence="4" id="KW-0285">Flavoprotein</keyword>
<protein>
    <recommendedName>
        <fullName evidence="3">FAD synthase</fullName>
        <ecNumber evidence="3">2.7.7.2</ecNumber>
    </recommendedName>
</protein>
<comment type="caution">
    <text evidence="13">The sequence shown here is derived from an EMBL/GenBank/DDBJ whole genome shotgun (WGS) entry which is preliminary data.</text>
</comment>
<evidence type="ECO:0000256" key="4">
    <source>
        <dbReference type="ARBA" id="ARBA00022630"/>
    </source>
</evidence>
<dbReference type="InterPro" id="IPR014729">
    <property type="entry name" value="Rossmann-like_a/b/a_fold"/>
</dbReference>
<comment type="similarity">
    <text evidence="2">Belongs to the RibF family.</text>
</comment>
<comment type="pathway">
    <text evidence="1">Cofactor biosynthesis; FAD biosynthesis; FAD from FMN: step 1/1.</text>
</comment>
<name>A0ABR7CJ40_9BACT</name>
<evidence type="ECO:0000259" key="12">
    <source>
        <dbReference type="Pfam" id="PF06574"/>
    </source>
</evidence>
<keyword evidence="7" id="KW-0548">Nucleotidyltransferase</keyword>
<evidence type="ECO:0000256" key="2">
    <source>
        <dbReference type="ARBA" id="ARBA00010214"/>
    </source>
</evidence>
<evidence type="ECO:0000256" key="11">
    <source>
        <dbReference type="ARBA" id="ARBA00049494"/>
    </source>
</evidence>
<dbReference type="InterPro" id="IPR023468">
    <property type="entry name" value="Riboflavin_kinase"/>
</dbReference>
<keyword evidence="9" id="KW-0274">FAD</keyword>
<dbReference type="CDD" id="cd02064">
    <property type="entry name" value="FAD_synthetase_N"/>
    <property type="match status" value="1"/>
</dbReference>
<gene>
    <name evidence="13" type="ORF">H8S08_01325</name>
</gene>
<evidence type="ECO:0000256" key="1">
    <source>
        <dbReference type="ARBA" id="ARBA00004726"/>
    </source>
</evidence>
<keyword evidence="5" id="KW-0288">FMN</keyword>
<dbReference type="InterPro" id="IPR015864">
    <property type="entry name" value="FAD_synthase"/>
</dbReference>
<feature type="domain" description="FAD synthetase" evidence="12">
    <location>
        <begin position="14"/>
        <end position="165"/>
    </location>
</feature>
<dbReference type="Gene3D" id="3.40.50.620">
    <property type="entry name" value="HUPs"/>
    <property type="match status" value="1"/>
</dbReference>
<evidence type="ECO:0000256" key="10">
    <source>
        <dbReference type="ARBA" id="ARBA00022840"/>
    </source>
</evidence>
<keyword evidence="14" id="KW-1185">Reference proteome</keyword>
<evidence type="ECO:0000256" key="6">
    <source>
        <dbReference type="ARBA" id="ARBA00022679"/>
    </source>
</evidence>
<dbReference type="Proteomes" id="UP000636891">
    <property type="component" value="Unassembled WGS sequence"/>
</dbReference>
<dbReference type="PANTHER" id="PTHR22749">
    <property type="entry name" value="RIBOFLAVIN KINASE/FMN ADENYLYLTRANSFERASE"/>
    <property type="match status" value="1"/>
</dbReference>
<comment type="catalytic activity">
    <reaction evidence="11">
        <text>FMN + ATP + H(+) = FAD + diphosphate</text>
        <dbReference type="Rhea" id="RHEA:17237"/>
        <dbReference type="ChEBI" id="CHEBI:15378"/>
        <dbReference type="ChEBI" id="CHEBI:30616"/>
        <dbReference type="ChEBI" id="CHEBI:33019"/>
        <dbReference type="ChEBI" id="CHEBI:57692"/>
        <dbReference type="ChEBI" id="CHEBI:58210"/>
        <dbReference type="EC" id="2.7.7.2"/>
    </reaction>
</comment>
<evidence type="ECO:0000256" key="7">
    <source>
        <dbReference type="ARBA" id="ARBA00022695"/>
    </source>
</evidence>
<dbReference type="SUPFAM" id="SSF52374">
    <property type="entry name" value="Nucleotidylyl transferase"/>
    <property type="match status" value="1"/>
</dbReference>
<evidence type="ECO:0000256" key="3">
    <source>
        <dbReference type="ARBA" id="ARBA00012393"/>
    </source>
</evidence>
<evidence type="ECO:0000313" key="14">
    <source>
        <dbReference type="Proteomes" id="UP000636891"/>
    </source>
</evidence>
<dbReference type="Pfam" id="PF06574">
    <property type="entry name" value="FAD_syn"/>
    <property type="match status" value="1"/>
</dbReference>